<dbReference type="GO" id="GO:0004746">
    <property type="term" value="F:riboflavin synthase activity"/>
    <property type="evidence" value="ECO:0007669"/>
    <property type="project" value="UniProtKB-EC"/>
</dbReference>
<feature type="repeat" description="Lumazine-binding" evidence="10">
    <location>
        <begin position="16"/>
        <end position="112"/>
    </location>
</feature>
<keyword evidence="7 12" id="KW-0808">Transferase</keyword>
<dbReference type="PIRSF" id="PIRSF000498">
    <property type="entry name" value="Riboflavin_syn_A"/>
    <property type="match status" value="1"/>
</dbReference>
<dbReference type="InterPro" id="IPR001783">
    <property type="entry name" value="Lumazine-bd"/>
</dbReference>
<dbReference type="PROSITE" id="PS51177">
    <property type="entry name" value="LUMAZINE_BIND"/>
    <property type="match status" value="2"/>
</dbReference>
<dbReference type="EMBL" id="CP136600">
    <property type="protein sequence ID" value="WOH37421.1"/>
    <property type="molecule type" value="Genomic_DNA"/>
</dbReference>
<dbReference type="NCBIfam" id="TIGR00187">
    <property type="entry name" value="ribE"/>
    <property type="match status" value="1"/>
</dbReference>
<comment type="pathway">
    <text evidence="3">Cofactor biosynthesis; riboflavin biosynthesis; riboflavin from 2-hydroxy-3-oxobutyl phosphate and 5-amino-6-(D-ribitylamino)uracil: step 2/2.</text>
</comment>
<evidence type="ECO:0000256" key="2">
    <source>
        <dbReference type="ARBA" id="ARBA00002803"/>
    </source>
</evidence>
<dbReference type="NCBIfam" id="NF006767">
    <property type="entry name" value="PRK09289.1"/>
    <property type="match status" value="1"/>
</dbReference>
<evidence type="ECO:0000256" key="9">
    <source>
        <dbReference type="NCBIfam" id="TIGR00187"/>
    </source>
</evidence>
<dbReference type="NCBIfam" id="NF009566">
    <property type="entry name" value="PRK13020.1"/>
    <property type="match status" value="1"/>
</dbReference>
<dbReference type="CDD" id="cd00402">
    <property type="entry name" value="Riboflavin_synthase_like"/>
    <property type="match status" value="1"/>
</dbReference>
<sequence length="237" mass="25560">MLIELGINFIEGKKLMFTGIVEAIGQVKAINLNASGARVVIASGNLDLSDVKLGDSIATNGICLTVVDFDGASYSADVSTETLTRTGFANYGTGTKVNLEKAMLPTTRFGGHMVSGHVDGIGKILSIKHVGNSIEYWIELADSLKQYVAEKGSITVDGISLTVNSIDNNRFRLTIVPHTTEQTIISTYQVGQVVNLEVDLIARYIERLLFCQEQENTAQTSTGISKELLLRSGFIKG</sequence>
<dbReference type="InterPro" id="IPR026017">
    <property type="entry name" value="Lumazine-bd_dom"/>
</dbReference>
<name>A0ABZ0GNN2_9GAMM</name>
<evidence type="ECO:0000256" key="4">
    <source>
        <dbReference type="ARBA" id="ARBA00012827"/>
    </source>
</evidence>
<keyword evidence="8" id="KW-0677">Repeat</keyword>
<evidence type="ECO:0000256" key="8">
    <source>
        <dbReference type="ARBA" id="ARBA00022737"/>
    </source>
</evidence>
<dbReference type="PANTHER" id="PTHR21098:SF12">
    <property type="entry name" value="RIBOFLAVIN SYNTHASE"/>
    <property type="match status" value="1"/>
</dbReference>
<comment type="catalytic activity">
    <reaction evidence="1">
        <text>2 6,7-dimethyl-8-(1-D-ribityl)lumazine + H(+) = 5-amino-6-(D-ribitylamino)uracil + riboflavin</text>
        <dbReference type="Rhea" id="RHEA:20772"/>
        <dbReference type="ChEBI" id="CHEBI:15378"/>
        <dbReference type="ChEBI" id="CHEBI:15934"/>
        <dbReference type="ChEBI" id="CHEBI:57986"/>
        <dbReference type="ChEBI" id="CHEBI:58201"/>
        <dbReference type="EC" id="2.5.1.9"/>
    </reaction>
</comment>
<dbReference type="SUPFAM" id="SSF63380">
    <property type="entry name" value="Riboflavin synthase domain-like"/>
    <property type="match status" value="2"/>
</dbReference>
<evidence type="ECO:0000256" key="1">
    <source>
        <dbReference type="ARBA" id="ARBA00000968"/>
    </source>
</evidence>
<evidence type="ECO:0000259" key="11">
    <source>
        <dbReference type="PROSITE" id="PS51177"/>
    </source>
</evidence>
<evidence type="ECO:0000256" key="10">
    <source>
        <dbReference type="PROSITE-ProRule" id="PRU00524"/>
    </source>
</evidence>
<keyword evidence="13" id="KW-1185">Reference proteome</keyword>
<evidence type="ECO:0000256" key="3">
    <source>
        <dbReference type="ARBA" id="ARBA00004887"/>
    </source>
</evidence>
<keyword evidence="6" id="KW-0686">Riboflavin biosynthesis</keyword>
<evidence type="ECO:0000256" key="6">
    <source>
        <dbReference type="ARBA" id="ARBA00022619"/>
    </source>
</evidence>
<evidence type="ECO:0000256" key="5">
    <source>
        <dbReference type="ARBA" id="ARBA00013950"/>
    </source>
</evidence>
<proteinExistence type="predicted"/>
<dbReference type="Proteomes" id="UP001301442">
    <property type="component" value="Chromosome"/>
</dbReference>
<dbReference type="EC" id="2.5.1.9" evidence="4 9"/>
<dbReference type="Pfam" id="PF00677">
    <property type="entry name" value="Lum_binding"/>
    <property type="match status" value="2"/>
</dbReference>
<evidence type="ECO:0000256" key="7">
    <source>
        <dbReference type="ARBA" id="ARBA00022679"/>
    </source>
</evidence>
<accession>A0ABZ0GNN2</accession>
<reference evidence="12 13" key="1">
    <citation type="submission" date="2023-09" db="EMBL/GenBank/DDBJ databases">
        <authorList>
            <person name="Qi X."/>
        </authorList>
    </citation>
    <scope>NUCLEOTIDE SEQUENCE [LARGE SCALE GENOMIC DNA]</scope>
    <source>
        <strain evidence="12 13">S1-1</strain>
    </source>
</reference>
<feature type="domain" description="Lumazine-binding" evidence="11">
    <location>
        <begin position="16"/>
        <end position="112"/>
    </location>
</feature>
<protein>
    <recommendedName>
        <fullName evidence="5 9">Riboflavin synthase</fullName>
        <ecNumber evidence="4 9">2.5.1.9</ecNumber>
    </recommendedName>
</protein>
<feature type="domain" description="Lumazine-binding" evidence="11">
    <location>
        <begin position="113"/>
        <end position="209"/>
    </location>
</feature>
<dbReference type="InterPro" id="IPR023366">
    <property type="entry name" value="ATP_synth_asu-like_sf"/>
</dbReference>
<evidence type="ECO:0000313" key="12">
    <source>
        <dbReference type="EMBL" id="WOH37421.1"/>
    </source>
</evidence>
<dbReference type="PANTHER" id="PTHR21098">
    <property type="entry name" value="RIBOFLAVIN SYNTHASE ALPHA CHAIN"/>
    <property type="match status" value="1"/>
</dbReference>
<gene>
    <name evidence="12" type="ORF">RI844_19000</name>
</gene>
<comment type="function">
    <text evidence="2">Catalyzes the dismutation of two molecules of 6,7-dimethyl-8-ribityllumazine, resulting in the formation of riboflavin and 5-amino-6-(D-ribitylamino)uracil.</text>
</comment>
<evidence type="ECO:0000313" key="13">
    <source>
        <dbReference type="Proteomes" id="UP001301442"/>
    </source>
</evidence>
<dbReference type="InterPro" id="IPR017938">
    <property type="entry name" value="Riboflavin_synthase-like_b-brl"/>
</dbReference>
<dbReference type="Gene3D" id="2.40.30.20">
    <property type="match status" value="2"/>
</dbReference>
<feature type="repeat" description="Lumazine-binding" evidence="10">
    <location>
        <begin position="113"/>
        <end position="209"/>
    </location>
</feature>
<organism evidence="12 13">
    <name type="scientific">Thalassotalea fonticola</name>
    <dbReference type="NCBI Taxonomy" id="3065649"/>
    <lineage>
        <taxon>Bacteria</taxon>
        <taxon>Pseudomonadati</taxon>
        <taxon>Pseudomonadota</taxon>
        <taxon>Gammaproteobacteria</taxon>
        <taxon>Alteromonadales</taxon>
        <taxon>Colwelliaceae</taxon>
        <taxon>Thalassotalea</taxon>
    </lineage>
</organism>